<proteinExistence type="predicted"/>
<dbReference type="KEGG" id="ral:Rumal_3369"/>
<reference evidence="2" key="1">
    <citation type="journal article" date="2011" name="J. Bacteriol.">
        <title>Complete genome of the cellulolytic ruminal bacterium Ruminococcus albus 7.</title>
        <authorList>
            <person name="Suen G."/>
            <person name="Stevenson D.M."/>
            <person name="Bruce D.C."/>
            <person name="Chertkov O."/>
            <person name="Copeland A."/>
            <person name="Cheng J.F."/>
            <person name="Detter C."/>
            <person name="Detter J.C."/>
            <person name="Goodwin L.A."/>
            <person name="Han C.S."/>
            <person name="Hauser L.J."/>
            <person name="Ivanova N.N."/>
            <person name="Kyrpides N.C."/>
            <person name="Land M.L."/>
            <person name="Lapidus A."/>
            <person name="Lucas S."/>
            <person name="Ovchinnikova G."/>
            <person name="Pitluck S."/>
            <person name="Tapia R."/>
            <person name="Woyke T."/>
            <person name="Boyum J."/>
            <person name="Mead D."/>
            <person name="Weimer P.J."/>
        </authorList>
    </citation>
    <scope>NUCLEOTIDE SEQUENCE [LARGE SCALE GENOMIC DNA]</scope>
    <source>
        <strain evidence="2">ATCC 27210 / DSM 20455 / JCM 14654 / NCDO 2250 / 7</strain>
        <plasmid evidence="2">pRUMAL01</plasmid>
    </source>
</reference>
<accession>E6UJI3</accession>
<dbReference type="RefSeq" id="WP_013483379.1">
    <property type="nucleotide sequence ID" value="NC_014824.1"/>
</dbReference>
<dbReference type="HOGENOM" id="CLU_1991044_0_0_9"/>
<protein>
    <submittedName>
        <fullName evidence="1">Uncharacterized protein</fullName>
    </submittedName>
</protein>
<evidence type="ECO:0000313" key="1">
    <source>
        <dbReference type="EMBL" id="ADU23829.1"/>
    </source>
</evidence>
<keyword evidence="1" id="KW-0614">Plasmid</keyword>
<geneLocation type="plasmid" evidence="1 2">
    <name>pRUMAL01</name>
</geneLocation>
<dbReference type="EMBL" id="CP002404">
    <property type="protein sequence ID" value="ADU23829.1"/>
    <property type="molecule type" value="Genomic_DNA"/>
</dbReference>
<dbReference type="AlphaFoldDB" id="E6UJI3"/>
<evidence type="ECO:0000313" key="2">
    <source>
        <dbReference type="Proteomes" id="UP000006919"/>
    </source>
</evidence>
<name>E6UJI3_RUMA7</name>
<sequence length="125" mass="14396">MKVEYYDNNEYGFFIKVAYDDYIAGAESEEELDSLCYAIEVFTSATDSDFIFDRKVYEKILQQLIPDSTVIIRYVDDEYSMSGRSLLIQVKNTNELIPVVYKGDILPRLKRRGLPLTSASSVLVR</sequence>
<organism evidence="1 2">
    <name type="scientific">Ruminococcus albus (strain ATCC 27210 / DSM 20455 / JCM 14654 / NCDO 2250 / 7)</name>
    <dbReference type="NCBI Taxonomy" id="697329"/>
    <lineage>
        <taxon>Bacteria</taxon>
        <taxon>Bacillati</taxon>
        <taxon>Bacillota</taxon>
        <taxon>Clostridia</taxon>
        <taxon>Eubacteriales</taxon>
        <taxon>Oscillospiraceae</taxon>
        <taxon>Ruminococcus</taxon>
    </lineage>
</organism>
<dbReference type="Proteomes" id="UP000006919">
    <property type="component" value="Plasmid pRUMAL01"/>
</dbReference>
<gene>
    <name evidence="1" type="ordered locus">Rumal_3369</name>
</gene>